<comment type="caution">
    <text evidence="1">The sequence shown here is derived from an EMBL/GenBank/DDBJ whole genome shotgun (WGS) entry which is preliminary data.</text>
</comment>
<evidence type="ECO:0000313" key="2">
    <source>
        <dbReference type="Proteomes" id="UP000004057"/>
    </source>
</evidence>
<dbReference type="EMBL" id="AGBZ02000004">
    <property type="protein sequence ID" value="KAI92312.1"/>
    <property type="molecule type" value="Genomic_DNA"/>
</dbReference>
<evidence type="ECO:0000313" key="1">
    <source>
        <dbReference type="EMBL" id="KAI92312.1"/>
    </source>
</evidence>
<gene>
    <name evidence="1" type="ORF">SPM_006265</name>
</gene>
<name>A0AAI9T306_SPIME</name>
<sequence length="181" mass="21588">MEIKDNTKIQYLWQKSSINGEYRKITEKHKVEINFNTNNNGFSYVVNNQTFIKNIEQFNSYLVGKITYEITENFFNKIMNAKRWNNIENINIAHRIISNINKTLYDNTNPKDFDYWSNDMEKKLINTSGSCPEQRPLYPTKITITKTWEYAITITSLELKTWEGYLTFKTIVKTKDFIICY</sequence>
<reference evidence="1 2" key="1">
    <citation type="journal article" date="2012" name="J. Proteome Res.">
        <title>Application of Spiroplasma melliferum proteogenomic profiling for the discovery of virulence factors and pathogenicity mechanisms in host-associated spiroplasmas.</title>
        <authorList>
            <person name="Alexeev D."/>
            <person name="Kostrjukova E."/>
            <person name="Aliper A."/>
            <person name="Popenko A."/>
            <person name="Bazaleev N."/>
            <person name="Tyakht A."/>
            <person name="Selezneva O."/>
            <person name="Akopian T."/>
            <person name="Prichodko E."/>
            <person name="Kondratov I."/>
            <person name="Chukin M."/>
            <person name="Demina I."/>
            <person name="Galyamina M."/>
            <person name="Kamashev D."/>
            <person name="Vanyushkina A."/>
            <person name="Ladygina V."/>
            <person name="Levitskii S."/>
            <person name="Lazarev V."/>
            <person name="Govorun V."/>
        </authorList>
    </citation>
    <scope>NUCLEOTIDE SEQUENCE [LARGE SCALE GENOMIC DNA]</scope>
    <source>
        <strain evidence="1 2">KC3</strain>
    </source>
</reference>
<dbReference type="Proteomes" id="UP000004057">
    <property type="component" value="Unassembled WGS sequence"/>
</dbReference>
<organism evidence="1 2">
    <name type="scientific">Spiroplasma melliferum KC3</name>
    <dbReference type="NCBI Taxonomy" id="570509"/>
    <lineage>
        <taxon>Bacteria</taxon>
        <taxon>Bacillati</taxon>
        <taxon>Mycoplasmatota</taxon>
        <taxon>Mollicutes</taxon>
        <taxon>Entomoplasmatales</taxon>
        <taxon>Spiroplasmataceae</taxon>
        <taxon>Spiroplasma</taxon>
    </lineage>
</organism>
<dbReference type="RefSeq" id="WP_004028695.1">
    <property type="nucleotide sequence ID" value="NZ_AGBZ02000004.1"/>
</dbReference>
<accession>A0AAI9T306</accession>
<dbReference type="AlphaFoldDB" id="A0AAI9T306"/>
<protein>
    <submittedName>
        <fullName evidence="1">Uncharacterized protein</fullName>
    </submittedName>
</protein>
<proteinExistence type="predicted"/>